<evidence type="ECO:0000313" key="1">
    <source>
        <dbReference type="EMBL" id="KAJ4844447.1"/>
    </source>
</evidence>
<dbReference type="Proteomes" id="UP001141552">
    <property type="component" value="Unassembled WGS sequence"/>
</dbReference>
<evidence type="ECO:0000313" key="2">
    <source>
        <dbReference type="Proteomes" id="UP001141552"/>
    </source>
</evidence>
<reference evidence="1" key="2">
    <citation type="journal article" date="2023" name="Plants (Basel)">
        <title>Annotation of the Turnera subulata (Passifloraceae) Draft Genome Reveals the S-Locus Evolved after the Divergence of Turneroideae from Passifloroideae in a Stepwise Manner.</title>
        <authorList>
            <person name="Henning P.M."/>
            <person name="Roalson E.H."/>
            <person name="Mir W."/>
            <person name="McCubbin A.G."/>
            <person name="Shore J.S."/>
        </authorList>
    </citation>
    <scope>NUCLEOTIDE SEQUENCE</scope>
    <source>
        <strain evidence="1">F60SS</strain>
    </source>
</reference>
<proteinExistence type="predicted"/>
<keyword evidence="2" id="KW-1185">Reference proteome</keyword>
<protein>
    <submittedName>
        <fullName evidence="1">Uncharacterized protein</fullName>
    </submittedName>
</protein>
<organism evidence="1 2">
    <name type="scientific">Turnera subulata</name>
    <dbReference type="NCBI Taxonomy" id="218843"/>
    <lineage>
        <taxon>Eukaryota</taxon>
        <taxon>Viridiplantae</taxon>
        <taxon>Streptophyta</taxon>
        <taxon>Embryophyta</taxon>
        <taxon>Tracheophyta</taxon>
        <taxon>Spermatophyta</taxon>
        <taxon>Magnoliopsida</taxon>
        <taxon>eudicotyledons</taxon>
        <taxon>Gunneridae</taxon>
        <taxon>Pentapetalae</taxon>
        <taxon>rosids</taxon>
        <taxon>fabids</taxon>
        <taxon>Malpighiales</taxon>
        <taxon>Passifloraceae</taxon>
        <taxon>Turnera</taxon>
    </lineage>
</organism>
<name>A0A9Q0G923_9ROSI</name>
<feature type="non-terminal residue" evidence="1">
    <location>
        <position position="1"/>
    </location>
</feature>
<dbReference type="OrthoDB" id="275278at2759"/>
<dbReference type="AlphaFoldDB" id="A0A9Q0G923"/>
<dbReference type="EMBL" id="JAKUCV010001943">
    <property type="protein sequence ID" value="KAJ4844447.1"/>
    <property type="molecule type" value="Genomic_DNA"/>
</dbReference>
<sequence>DNGEKFRSLLTAVSAYAEGSSADPIIRRVLNLWKKLEARLSKPDRFVRLTRFNRFFSKAPIRWEPGSYKWGW</sequence>
<accession>A0A9Q0G923</accession>
<gene>
    <name evidence="1" type="ORF">Tsubulata_039426</name>
</gene>
<reference evidence="1" key="1">
    <citation type="submission" date="2022-02" db="EMBL/GenBank/DDBJ databases">
        <authorList>
            <person name="Henning P.M."/>
            <person name="McCubbin A.G."/>
            <person name="Shore J.S."/>
        </authorList>
    </citation>
    <scope>NUCLEOTIDE SEQUENCE</scope>
    <source>
        <strain evidence="1">F60SS</strain>
        <tissue evidence="1">Leaves</tissue>
    </source>
</reference>
<comment type="caution">
    <text evidence="1">The sequence shown here is derived from an EMBL/GenBank/DDBJ whole genome shotgun (WGS) entry which is preliminary data.</text>
</comment>